<keyword evidence="7 9" id="KW-0143">Chaperone</keyword>
<evidence type="ECO:0000256" key="5">
    <source>
        <dbReference type="ARBA" id="ARBA00022741"/>
    </source>
</evidence>
<protein>
    <recommendedName>
        <fullName evidence="3">T-complex protein 1 subunit alpha</fullName>
    </recommendedName>
    <alternativeName>
        <fullName evidence="8">CCT-alpha</fullName>
    </alternativeName>
</protein>
<dbReference type="EMBL" id="VXAC01005723">
    <property type="protein sequence ID" value="NXI84235.1"/>
    <property type="molecule type" value="Genomic_DNA"/>
</dbReference>
<keyword evidence="4" id="KW-0963">Cytoplasm</keyword>
<keyword evidence="11" id="KW-1185">Reference proteome</keyword>
<dbReference type="GO" id="GO:0005737">
    <property type="term" value="C:cytoplasm"/>
    <property type="evidence" value="ECO:0007669"/>
    <property type="project" value="UniProtKB-SubCell"/>
</dbReference>
<proteinExistence type="inferred from homology"/>
<evidence type="ECO:0000256" key="6">
    <source>
        <dbReference type="ARBA" id="ARBA00022840"/>
    </source>
</evidence>
<evidence type="ECO:0000256" key="7">
    <source>
        <dbReference type="ARBA" id="ARBA00023186"/>
    </source>
</evidence>
<evidence type="ECO:0000256" key="4">
    <source>
        <dbReference type="ARBA" id="ARBA00022490"/>
    </source>
</evidence>
<dbReference type="InterPro" id="IPR027413">
    <property type="entry name" value="GROEL-like_equatorial_sf"/>
</dbReference>
<dbReference type="Pfam" id="PF00118">
    <property type="entry name" value="Cpn60_TCP1"/>
    <property type="match status" value="1"/>
</dbReference>
<organism evidence="10 11">
    <name type="scientific">Rhipidura dahli</name>
    <dbReference type="NCBI Taxonomy" id="667186"/>
    <lineage>
        <taxon>Eukaryota</taxon>
        <taxon>Metazoa</taxon>
        <taxon>Chordata</taxon>
        <taxon>Craniata</taxon>
        <taxon>Vertebrata</taxon>
        <taxon>Euteleostomi</taxon>
        <taxon>Archelosauria</taxon>
        <taxon>Archosauria</taxon>
        <taxon>Dinosauria</taxon>
        <taxon>Saurischia</taxon>
        <taxon>Theropoda</taxon>
        <taxon>Coelurosauria</taxon>
        <taxon>Aves</taxon>
        <taxon>Neognathae</taxon>
        <taxon>Neoaves</taxon>
        <taxon>Telluraves</taxon>
        <taxon>Australaves</taxon>
        <taxon>Passeriformes</taxon>
        <taxon>Rhipiduridae</taxon>
        <taxon>Rhipidura</taxon>
    </lineage>
</organism>
<dbReference type="PROSITE" id="PS00995">
    <property type="entry name" value="TCP1_3"/>
    <property type="match status" value="1"/>
</dbReference>
<accession>A0A7K9WGJ6</accession>
<dbReference type="InterPro" id="IPR002194">
    <property type="entry name" value="Chaperonin_TCP-1_CS"/>
</dbReference>
<evidence type="ECO:0000256" key="3">
    <source>
        <dbReference type="ARBA" id="ARBA00014424"/>
    </source>
</evidence>
<keyword evidence="5 9" id="KW-0547">Nucleotide-binding</keyword>
<dbReference type="InterPro" id="IPR002423">
    <property type="entry name" value="Cpn60/GroEL/TCP-1"/>
</dbReference>
<dbReference type="PANTHER" id="PTHR11353">
    <property type="entry name" value="CHAPERONIN"/>
    <property type="match status" value="1"/>
</dbReference>
<dbReference type="InterPro" id="IPR017998">
    <property type="entry name" value="Chaperone_TCP-1"/>
</dbReference>
<dbReference type="FunFam" id="1.10.560.10:FF:000070">
    <property type="entry name" value="Uncharacterized protein"/>
    <property type="match status" value="1"/>
</dbReference>
<dbReference type="GO" id="GO:0140662">
    <property type="term" value="F:ATP-dependent protein folding chaperone"/>
    <property type="evidence" value="ECO:0007669"/>
    <property type="project" value="InterPro"/>
</dbReference>
<dbReference type="SUPFAM" id="SSF54849">
    <property type="entry name" value="GroEL-intermediate domain like"/>
    <property type="match status" value="1"/>
</dbReference>
<dbReference type="PRINTS" id="PR00304">
    <property type="entry name" value="TCOMPLEXTCP1"/>
</dbReference>
<comment type="caution">
    <text evidence="10">The sequence shown here is derived from an EMBL/GenBank/DDBJ whole genome shotgun (WGS) entry which is preliminary data.</text>
</comment>
<dbReference type="GO" id="GO:0005524">
    <property type="term" value="F:ATP binding"/>
    <property type="evidence" value="ECO:0007669"/>
    <property type="project" value="UniProtKB-KW"/>
</dbReference>
<evidence type="ECO:0000256" key="1">
    <source>
        <dbReference type="ARBA" id="ARBA00004496"/>
    </source>
</evidence>
<evidence type="ECO:0000313" key="10">
    <source>
        <dbReference type="EMBL" id="NXI84235.1"/>
    </source>
</evidence>
<sequence>MSAMEGPLAVFGERTSGDTVRTQNVTAASAIANIVKSSLGPVGLDKMLVDDIGKCTSYSHLILENVDVTITNDGATILKLLEVEHPAAKVLCELADLQDKEVGDGTTSVVIIAAELLKNADELVKQKIHPTSIIGGYRLACKEAVRYINENLVINTDELGRECLINAAKTSMSSKIIGVDGDFFANMVVDAALAVKYTDQKGQARYPINSVNVLKAHGRS</sequence>
<feature type="non-terminal residue" evidence="10">
    <location>
        <position position="220"/>
    </location>
</feature>
<keyword evidence="6 9" id="KW-0067">ATP-binding</keyword>
<dbReference type="PROSITE" id="PS00751">
    <property type="entry name" value="TCP1_2"/>
    <property type="match status" value="1"/>
</dbReference>
<dbReference type="GO" id="GO:0016887">
    <property type="term" value="F:ATP hydrolysis activity"/>
    <property type="evidence" value="ECO:0007669"/>
    <property type="project" value="InterPro"/>
</dbReference>
<dbReference type="Gene3D" id="3.30.260.10">
    <property type="entry name" value="TCP-1-like chaperonin intermediate domain"/>
    <property type="match status" value="1"/>
</dbReference>
<comment type="similarity">
    <text evidence="2 9">Belongs to the TCP-1 chaperonin family.</text>
</comment>
<gene>
    <name evidence="10" type="primary">Tcp1</name>
    <name evidence="10" type="ORF">RHIDAH_R02668</name>
</gene>
<dbReference type="PROSITE" id="PS00750">
    <property type="entry name" value="TCP1_1"/>
    <property type="match status" value="1"/>
</dbReference>
<reference evidence="10 11" key="1">
    <citation type="submission" date="2019-09" db="EMBL/GenBank/DDBJ databases">
        <title>Bird 10,000 Genomes (B10K) Project - Family phase.</title>
        <authorList>
            <person name="Zhang G."/>
        </authorList>
    </citation>
    <scope>NUCLEOTIDE SEQUENCE [LARGE SCALE GENOMIC DNA]</scope>
    <source>
        <strain evidence="10">B10K-DU-001-49</strain>
        <tissue evidence="10">Muscle</tissue>
    </source>
</reference>
<dbReference type="AlphaFoldDB" id="A0A7K9WGJ6"/>
<dbReference type="GO" id="GO:0051082">
    <property type="term" value="F:unfolded protein binding"/>
    <property type="evidence" value="ECO:0007669"/>
    <property type="project" value="InterPro"/>
</dbReference>
<dbReference type="Gene3D" id="1.10.560.10">
    <property type="entry name" value="GroEL-like equatorial domain"/>
    <property type="match status" value="1"/>
</dbReference>
<dbReference type="SUPFAM" id="SSF48592">
    <property type="entry name" value="GroEL equatorial domain-like"/>
    <property type="match status" value="1"/>
</dbReference>
<evidence type="ECO:0000256" key="9">
    <source>
        <dbReference type="RuleBase" id="RU004187"/>
    </source>
</evidence>
<comment type="subcellular location">
    <subcellularLocation>
        <location evidence="1">Cytoplasm</location>
    </subcellularLocation>
</comment>
<dbReference type="InterPro" id="IPR027410">
    <property type="entry name" value="TCP-1-like_intermed_sf"/>
</dbReference>
<evidence type="ECO:0000313" key="11">
    <source>
        <dbReference type="Proteomes" id="UP000561178"/>
    </source>
</evidence>
<evidence type="ECO:0000256" key="2">
    <source>
        <dbReference type="ARBA" id="ARBA00008020"/>
    </source>
</evidence>
<name>A0A7K9WGJ6_9PASS</name>
<feature type="non-terminal residue" evidence="10">
    <location>
        <position position="1"/>
    </location>
</feature>
<evidence type="ECO:0000256" key="8">
    <source>
        <dbReference type="ARBA" id="ARBA00030049"/>
    </source>
</evidence>
<dbReference type="Proteomes" id="UP000561178">
    <property type="component" value="Unassembled WGS sequence"/>
</dbReference>